<feature type="compositionally biased region" description="Polar residues" evidence="1">
    <location>
        <begin position="105"/>
        <end position="117"/>
    </location>
</feature>
<name>A0AAD5RR00_9PEZI</name>
<dbReference type="InterPro" id="IPR001853">
    <property type="entry name" value="DSBA-like_thioredoxin_dom"/>
</dbReference>
<feature type="compositionally biased region" description="Low complexity" evidence="1">
    <location>
        <begin position="372"/>
        <end position="381"/>
    </location>
</feature>
<gene>
    <name evidence="3" type="ORF">MKZ38_001590</name>
</gene>
<feature type="compositionally biased region" description="Polar residues" evidence="1">
    <location>
        <begin position="290"/>
        <end position="300"/>
    </location>
</feature>
<dbReference type="PANTHER" id="PTHR13887">
    <property type="entry name" value="GLUTATHIONE S-TRANSFERASE KAPPA"/>
    <property type="match status" value="1"/>
</dbReference>
<accession>A0AAD5RR00</accession>
<feature type="region of interest" description="Disordered" evidence="1">
    <location>
        <begin position="361"/>
        <end position="436"/>
    </location>
</feature>
<feature type="compositionally biased region" description="Acidic residues" evidence="1">
    <location>
        <begin position="270"/>
        <end position="279"/>
    </location>
</feature>
<organism evidence="3 4">
    <name type="scientific">Zalerion maritima</name>
    <dbReference type="NCBI Taxonomy" id="339359"/>
    <lineage>
        <taxon>Eukaryota</taxon>
        <taxon>Fungi</taxon>
        <taxon>Dikarya</taxon>
        <taxon>Ascomycota</taxon>
        <taxon>Pezizomycotina</taxon>
        <taxon>Sordariomycetes</taxon>
        <taxon>Lulworthiomycetidae</taxon>
        <taxon>Lulworthiales</taxon>
        <taxon>Lulworthiaceae</taxon>
        <taxon>Zalerion</taxon>
    </lineage>
</organism>
<dbReference type="SUPFAM" id="SSF52833">
    <property type="entry name" value="Thioredoxin-like"/>
    <property type="match status" value="1"/>
</dbReference>
<dbReference type="EMBL" id="JAKWBI020000144">
    <property type="protein sequence ID" value="KAJ2901632.1"/>
    <property type="molecule type" value="Genomic_DNA"/>
</dbReference>
<protein>
    <recommendedName>
        <fullName evidence="2">DSBA-like thioredoxin domain-containing protein</fullName>
    </recommendedName>
</protein>
<reference evidence="3" key="1">
    <citation type="submission" date="2022-07" db="EMBL/GenBank/DDBJ databases">
        <title>Draft genome sequence of Zalerion maritima ATCC 34329, a (micro)plastics degrading marine fungus.</title>
        <authorList>
            <person name="Paco A."/>
            <person name="Goncalves M.F.M."/>
            <person name="Rocha-Santos T.A.P."/>
            <person name="Alves A."/>
        </authorList>
    </citation>
    <scope>NUCLEOTIDE SEQUENCE</scope>
    <source>
        <strain evidence="3">ATCC 34329</strain>
    </source>
</reference>
<feature type="domain" description="DSBA-like thioredoxin" evidence="2">
    <location>
        <begin position="11"/>
        <end position="60"/>
    </location>
</feature>
<comment type="caution">
    <text evidence="3">The sequence shown here is derived from an EMBL/GenBank/DDBJ whole genome shotgun (WGS) entry which is preliminary data.</text>
</comment>
<evidence type="ECO:0000313" key="3">
    <source>
        <dbReference type="EMBL" id="KAJ2901632.1"/>
    </source>
</evidence>
<dbReference type="Pfam" id="PF01323">
    <property type="entry name" value="DSBA"/>
    <property type="match status" value="1"/>
</dbReference>
<feature type="region of interest" description="Disordered" evidence="1">
    <location>
        <begin position="85"/>
        <end position="152"/>
    </location>
</feature>
<feature type="compositionally biased region" description="Low complexity" evidence="1">
    <location>
        <begin position="417"/>
        <end position="429"/>
    </location>
</feature>
<feature type="region of interest" description="Disordered" evidence="1">
    <location>
        <begin position="232"/>
        <end position="301"/>
    </location>
</feature>
<dbReference type="PANTHER" id="PTHR13887:SF41">
    <property type="entry name" value="THIOREDOXIN SUPERFAMILY PROTEIN"/>
    <property type="match status" value="1"/>
</dbReference>
<dbReference type="AlphaFoldDB" id="A0AAD5RR00"/>
<keyword evidence="4" id="KW-1185">Reference proteome</keyword>
<dbReference type="Proteomes" id="UP001201980">
    <property type="component" value="Unassembled WGS sequence"/>
</dbReference>
<proteinExistence type="predicted"/>
<evidence type="ECO:0000259" key="2">
    <source>
        <dbReference type="Pfam" id="PF01323"/>
    </source>
</evidence>
<evidence type="ECO:0000256" key="1">
    <source>
        <dbReference type="SAM" id="MobiDB-lite"/>
    </source>
</evidence>
<feature type="compositionally biased region" description="Pro residues" evidence="1">
    <location>
        <begin position="85"/>
        <end position="95"/>
    </location>
</feature>
<dbReference type="Gene3D" id="3.40.30.10">
    <property type="entry name" value="Glutaredoxin"/>
    <property type="match status" value="1"/>
</dbReference>
<feature type="compositionally biased region" description="Low complexity" evidence="1">
    <location>
        <begin position="138"/>
        <end position="148"/>
    </location>
</feature>
<dbReference type="GO" id="GO:0016491">
    <property type="term" value="F:oxidoreductase activity"/>
    <property type="evidence" value="ECO:0007669"/>
    <property type="project" value="InterPro"/>
</dbReference>
<evidence type="ECO:0000313" key="4">
    <source>
        <dbReference type="Proteomes" id="UP001201980"/>
    </source>
</evidence>
<dbReference type="InterPro" id="IPR036249">
    <property type="entry name" value="Thioredoxin-like_sf"/>
</dbReference>
<sequence>MAHLNKGNVITINIVSETICPWCFIGKRRLDRAIQAFATQHPGTKFEIRWKPFYLNRGMDRSASFDKQYYYKLLLRCGYDSPLASPSPSPSPAPTSTPAGFDSRIQGNEAASGSRDSCQAEAARTGSIAAGAREKSPGDSASSPSSQSSEEDGCLKSRSLIIAAAAGELGIEINLFGRTGWTRDSHKLILLAGMVDAERLREIERRKVYSMSTGGGGAHQYPIWTVGDTRRVNSSGNGSASKPVYHTPSPSLHDSEMATSDITPPAGYEGEMDYSDDELTPSPPEKQRRTLSTQPQSTKARTGAVADYIINPLQHTLVDRLFTSHFSAGEDLSWRPFLLSIAKSLDLLSHFTSTSSALHTTLSSSGNFTPHASSASTTTSTCREQQWDDINWGGKSPSHPHNRPSLDTAAGTDSRPNTGILTGTNGIGTEKPTTSYTPHERTFLKWLDCPDTAALVDDMEASIRNGSGSSTGEGANAVKGIPTFDIQGRFRIGGAQTEEVFLDVFERVRRSQLQGKA</sequence>
<feature type="compositionally biased region" description="Polar residues" evidence="1">
    <location>
        <begin position="248"/>
        <end position="262"/>
    </location>
</feature>